<organism evidence="2 3">
    <name type="scientific">Mycobacterium yunnanensis</name>
    <dbReference type="NCBI Taxonomy" id="368477"/>
    <lineage>
        <taxon>Bacteria</taxon>
        <taxon>Bacillati</taxon>
        <taxon>Actinomycetota</taxon>
        <taxon>Actinomycetes</taxon>
        <taxon>Mycobacteriales</taxon>
        <taxon>Mycobacteriaceae</taxon>
        <taxon>Mycobacterium</taxon>
    </lineage>
</organism>
<comment type="caution">
    <text evidence="2">The sequence shown here is derived from an EMBL/GenBank/DDBJ whole genome shotgun (WGS) entry which is preliminary data.</text>
</comment>
<proteinExistence type="predicted"/>
<dbReference type="RefSeq" id="WP_263999668.1">
    <property type="nucleotide sequence ID" value="NZ_JACKVK010000020.1"/>
</dbReference>
<reference evidence="2" key="1">
    <citation type="submission" date="2020-07" db="EMBL/GenBank/DDBJ databases">
        <authorList>
            <person name="Pettersson B.M.F."/>
            <person name="Behra P.R.K."/>
            <person name="Ramesh M."/>
            <person name="Das S."/>
            <person name="Dasgupta S."/>
            <person name="Kirsebom L.A."/>
        </authorList>
    </citation>
    <scope>NUCLEOTIDE SEQUENCE</scope>
    <source>
        <strain evidence="2">DSM 44838</strain>
    </source>
</reference>
<dbReference type="EMBL" id="JACKVK010000020">
    <property type="protein sequence ID" value="MCV7424594.1"/>
    <property type="molecule type" value="Genomic_DNA"/>
</dbReference>
<keyword evidence="3" id="KW-1185">Reference proteome</keyword>
<protein>
    <submittedName>
        <fullName evidence="2">Uncharacterized protein</fullName>
    </submittedName>
</protein>
<evidence type="ECO:0000313" key="3">
    <source>
        <dbReference type="Proteomes" id="UP001141629"/>
    </source>
</evidence>
<evidence type="ECO:0000256" key="1">
    <source>
        <dbReference type="SAM" id="Phobius"/>
    </source>
</evidence>
<gene>
    <name evidence="2" type="ORF">H7K45_29045</name>
</gene>
<evidence type="ECO:0000313" key="2">
    <source>
        <dbReference type="EMBL" id="MCV7424594.1"/>
    </source>
</evidence>
<keyword evidence="1" id="KW-0472">Membrane</keyword>
<accession>A0A9X3BWF0</accession>
<dbReference type="AlphaFoldDB" id="A0A9X3BWF0"/>
<keyword evidence="1" id="KW-1133">Transmembrane helix</keyword>
<keyword evidence="1" id="KW-0812">Transmembrane</keyword>
<name>A0A9X3BWF0_9MYCO</name>
<dbReference type="Proteomes" id="UP001141629">
    <property type="component" value="Unassembled WGS sequence"/>
</dbReference>
<sequence>MTPVVLVTGPRLSGVDGVVAALRQRLPAAVVTADRTELGRRAPDAVLAVVSAAAPMTRSDWASVEVVVGRTELVIGVVSKVDAHRRWREVMAANRASLASWDARYRSTPWVGVAAAPGLGAVLVDDLVELLVERLGRTSLPANATRRATVRPDPAEVRRVLQRRRLRLLRVVRDRSAAWRADARATAAELGSGAVADFEAMVATAALEFHTWVLEEVDREITAAAIEVGAAAPQPGVPTAGPPDTSRTATSSRRLEGRLAAVLGVGFGLGVALASSRLLAGMLPGWSAGGWAAGTAAGLALVVWVVRARGLLHERAALDRWVVEVAATLRWHGEATVAERLLAAESRWAAQARAAPRNGVSADRRLTRNGVTDQYEWC</sequence>
<feature type="transmembrane region" description="Helical" evidence="1">
    <location>
        <begin position="259"/>
        <end position="280"/>
    </location>
</feature>
<feature type="transmembrane region" description="Helical" evidence="1">
    <location>
        <begin position="286"/>
        <end position="306"/>
    </location>
</feature>
<reference evidence="2" key="2">
    <citation type="journal article" date="2022" name="BMC Genomics">
        <title>Comparative genome analysis of mycobacteria focusing on tRNA and non-coding RNA.</title>
        <authorList>
            <person name="Behra P.R.K."/>
            <person name="Pettersson B.M.F."/>
            <person name="Ramesh M."/>
            <person name="Das S."/>
            <person name="Dasgupta S."/>
            <person name="Kirsebom L.A."/>
        </authorList>
    </citation>
    <scope>NUCLEOTIDE SEQUENCE</scope>
    <source>
        <strain evidence="2">DSM 44838</strain>
    </source>
</reference>